<dbReference type="Proteomes" id="UP000396835">
    <property type="component" value="Unassembled WGS sequence"/>
</dbReference>
<keyword evidence="3" id="KW-0449">Lipoprotein</keyword>
<dbReference type="InterPro" id="IPR032295">
    <property type="entry name" value="DUF4842"/>
</dbReference>
<dbReference type="PROSITE" id="PS51257">
    <property type="entry name" value="PROKAR_LIPOPROTEIN"/>
    <property type="match status" value="1"/>
</dbReference>
<dbReference type="Pfam" id="PF13448">
    <property type="entry name" value="DUF4114"/>
    <property type="match status" value="1"/>
</dbReference>
<reference evidence="3 4" key="1">
    <citation type="submission" date="2019-02" db="EMBL/GenBank/DDBJ databases">
        <authorList>
            <consortium name="Pathogen Informatics"/>
        </authorList>
    </citation>
    <scope>NUCLEOTIDE SEQUENCE [LARGE SCALE GENOMIC DNA]</scope>
    <source>
        <strain evidence="3 4">3012STDY7078512</strain>
    </source>
</reference>
<dbReference type="RefSeq" id="WP_131752578.1">
    <property type="nucleotide sequence ID" value="NZ_CAACYH010000004.1"/>
</dbReference>
<gene>
    <name evidence="3" type="ORF">NCTC7812_02264</name>
</gene>
<name>A0A449I5K4_9BACE</name>
<dbReference type="Pfam" id="PF16130">
    <property type="entry name" value="DUF4842"/>
    <property type="match status" value="1"/>
</dbReference>
<organism evidence="3 4">
    <name type="scientific">Prevotella heparinolytica</name>
    <dbReference type="NCBI Taxonomy" id="28113"/>
    <lineage>
        <taxon>Bacteria</taxon>
        <taxon>Pseudomonadati</taxon>
        <taxon>Bacteroidota</taxon>
        <taxon>Bacteroidia</taxon>
        <taxon>Bacteroidales</taxon>
        <taxon>Bacteroidaceae</taxon>
        <taxon>Bacteroides</taxon>
    </lineage>
</organism>
<dbReference type="AlphaFoldDB" id="A0A449I5K4"/>
<dbReference type="NCBIfam" id="TIGR04456">
    <property type="entry name" value="LruC_dom"/>
    <property type="match status" value="1"/>
</dbReference>
<evidence type="ECO:0000313" key="3">
    <source>
        <dbReference type="EMBL" id="VFB14701.1"/>
    </source>
</evidence>
<feature type="domain" description="DUF4114" evidence="1">
    <location>
        <begin position="321"/>
        <end position="401"/>
    </location>
</feature>
<sequence>MDKKKLGNIAFIAALILGASSCVEKDVYQSSQEKKEFNNFDFSTIQKNIDLEVSYTNSGIETNIYFELYDEIPVSLGEHNYIKKDGITPLFAAYTADNSVYKGEVELPAYVKKVYIYTPAFFAQTLIEAEVVNGAIKAVDFSGKEATTRIGERGGKSYMLSKIGAPFQYNDVSWKSWLGSYYSNGAIQYEYSNGLLAAKASDGLYSAHTKVIDIKQKCPEKYRSYSDMYISKAATVVVTYLGSNTCWNSSMGYYYYKEGEKPASLDKANVIMLFPNTQDGKWSPDPARAAKTAGIDRLTAVELKYYPNIAKGSDAGATNVFPAGYRIGFVLAFNAWSNRVVDTNSKYRAATSQGLSLNNSGIAYNMPRTAVYRYNDWVMISFEDFKDDENFSDVVVTLKSNPVDAITDIPDAELEDQNTTSNVLKGIYTFEDLWPGKGDYDMNDVVLRYTYGKTFNSSNKILNESFTFKVFENIASNHNGLGFKLKSNGIVSSAKCYIRKAGETKYTETTLQYEATDNVYILTDNVKNNIKGEYMITVDYGTSGVYKEAEIEPFIFKNKENGKRWEVHLPKGKPTSKVDDSYFGKEDDASKPERGIYYVREGAYPFAIFLSGANENDLSPILQIENERTPIDKLFNGYKGWIESNGTANTDWYKKKN</sequence>
<dbReference type="InterPro" id="IPR031025">
    <property type="entry name" value="LruC_dom"/>
</dbReference>
<dbReference type="InterPro" id="IPR025193">
    <property type="entry name" value="DUF4114"/>
</dbReference>
<accession>A0A449I5K4</accession>
<evidence type="ECO:0000259" key="2">
    <source>
        <dbReference type="Pfam" id="PF16130"/>
    </source>
</evidence>
<dbReference type="OrthoDB" id="1204817at2"/>
<protein>
    <submittedName>
        <fullName evidence="3">Putative lipoprotein</fullName>
    </submittedName>
</protein>
<feature type="domain" description="DUF4842" evidence="2">
    <location>
        <begin position="460"/>
        <end position="653"/>
    </location>
</feature>
<evidence type="ECO:0000313" key="4">
    <source>
        <dbReference type="Proteomes" id="UP000396835"/>
    </source>
</evidence>
<dbReference type="EMBL" id="CAACYH010000004">
    <property type="protein sequence ID" value="VFB14701.1"/>
    <property type="molecule type" value="Genomic_DNA"/>
</dbReference>
<evidence type="ECO:0000259" key="1">
    <source>
        <dbReference type="Pfam" id="PF13448"/>
    </source>
</evidence>
<proteinExistence type="predicted"/>